<dbReference type="Pfam" id="PF05241">
    <property type="entry name" value="EBP"/>
    <property type="match status" value="1"/>
</dbReference>
<feature type="compositionally biased region" description="Polar residues" evidence="15">
    <location>
        <begin position="1492"/>
        <end position="1517"/>
    </location>
</feature>
<feature type="compositionally biased region" description="Basic and acidic residues" evidence="15">
    <location>
        <begin position="523"/>
        <end position="533"/>
    </location>
</feature>
<dbReference type="Proteomes" id="UP000184383">
    <property type="component" value="Unassembled WGS sequence"/>
</dbReference>
<evidence type="ECO:0000313" key="18">
    <source>
        <dbReference type="EMBL" id="OJJ34904.1"/>
    </source>
</evidence>
<evidence type="ECO:0000259" key="17">
    <source>
        <dbReference type="PROSITE" id="PS51751"/>
    </source>
</evidence>
<keyword evidence="11" id="KW-0753">Steroid metabolism</keyword>
<feature type="domain" description="EXPERA" evidence="17">
    <location>
        <begin position="59"/>
        <end position="205"/>
    </location>
</feature>
<evidence type="ECO:0000256" key="11">
    <source>
        <dbReference type="ARBA" id="ARBA00023221"/>
    </source>
</evidence>
<dbReference type="InterPro" id="IPR056222">
    <property type="entry name" value="PH_23"/>
</dbReference>
<dbReference type="InterPro" id="IPR007905">
    <property type="entry name" value="EBP"/>
</dbReference>
<feature type="transmembrane region" description="Helical" evidence="16">
    <location>
        <begin position="64"/>
        <end position="83"/>
    </location>
</feature>
<dbReference type="Pfam" id="PF24344">
    <property type="entry name" value="PH_23"/>
    <property type="match status" value="1"/>
</dbReference>
<keyword evidence="19" id="KW-1185">Reference proteome</keyword>
<evidence type="ECO:0000256" key="14">
    <source>
        <dbReference type="SAM" id="Coils"/>
    </source>
</evidence>
<feature type="compositionally biased region" description="Low complexity" evidence="15">
    <location>
        <begin position="1397"/>
        <end position="1411"/>
    </location>
</feature>
<feature type="transmembrane region" description="Helical" evidence="16">
    <location>
        <begin position="114"/>
        <end position="139"/>
    </location>
</feature>
<evidence type="ECO:0000256" key="12">
    <source>
        <dbReference type="ARBA" id="ARBA00023235"/>
    </source>
</evidence>
<feature type="compositionally biased region" description="Basic residues" evidence="15">
    <location>
        <begin position="271"/>
        <end position="282"/>
    </location>
</feature>
<feature type="compositionally biased region" description="Low complexity" evidence="15">
    <location>
        <begin position="1126"/>
        <end position="1142"/>
    </location>
</feature>
<dbReference type="Pfam" id="PF24340">
    <property type="entry name" value="DH_2"/>
    <property type="match status" value="1"/>
</dbReference>
<feature type="compositionally biased region" description="Polar residues" evidence="15">
    <location>
        <begin position="660"/>
        <end position="683"/>
    </location>
</feature>
<dbReference type="InterPro" id="IPR033118">
    <property type="entry name" value="EXPERA"/>
</dbReference>
<feature type="compositionally biased region" description="Basic and acidic residues" evidence="15">
    <location>
        <begin position="1280"/>
        <end position="1293"/>
    </location>
</feature>
<feature type="transmembrane region" description="Helical" evidence="16">
    <location>
        <begin position="27"/>
        <end position="52"/>
    </location>
</feature>
<dbReference type="GeneID" id="63753401"/>
<feature type="region of interest" description="Disordered" evidence="15">
    <location>
        <begin position="1787"/>
        <end position="1830"/>
    </location>
</feature>
<feature type="transmembrane region" description="Helical" evidence="16">
    <location>
        <begin position="184"/>
        <end position="203"/>
    </location>
</feature>
<protein>
    <recommendedName>
        <fullName evidence="17">EXPERA domain-containing protein</fullName>
    </recommendedName>
</protein>
<keyword evidence="9 13" id="KW-0472">Membrane</keyword>
<evidence type="ECO:0000256" key="13">
    <source>
        <dbReference type="PROSITE-ProRule" id="PRU01087"/>
    </source>
</evidence>
<feature type="compositionally biased region" description="Basic residues" evidence="15">
    <location>
        <begin position="543"/>
        <end position="553"/>
    </location>
</feature>
<evidence type="ECO:0000256" key="7">
    <source>
        <dbReference type="ARBA" id="ARBA00023011"/>
    </source>
</evidence>
<evidence type="ECO:0000256" key="1">
    <source>
        <dbReference type="ARBA" id="ARBA00004141"/>
    </source>
</evidence>
<feature type="region of interest" description="Disordered" evidence="15">
    <location>
        <begin position="1118"/>
        <end position="1157"/>
    </location>
</feature>
<comment type="similarity">
    <text evidence="2">Belongs to the EBP family.</text>
</comment>
<keyword evidence="3" id="KW-0444">Lipid biosynthesis</keyword>
<dbReference type="RefSeq" id="XP_040688580.1">
    <property type="nucleotide sequence ID" value="XM_040837553.1"/>
</dbReference>
<feature type="compositionally biased region" description="Basic and acidic residues" evidence="15">
    <location>
        <begin position="603"/>
        <end position="631"/>
    </location>
</feature>
<sequence length="1913" mass="210068">MSLDITPHPYYPTDAHINGYSVNETPVLTLLAVAGGASTALLGTTLALTSFLRPSLSKADKIAILWFVLSGTLHCFFEGYFIFNHDRMAPAQDFVGQLWKEYALSDSRYMTSDTLVLCLETITVFLWGPICYFVAYTIFTQNALRHPFQLIVCMSHLYGDTLYYATSLFDHYVNARPYSRPEGYYFWIYYIFMNFIWIVVPFSKQKPLDIGQPLGLYDTNSVRAKVRKWQQQGGGVVTANDAIYYEEDEENTSTEPKGKSTKDSDVSSSKSRPRSHSTPRKRVISDEHWKLNRSSMQTPPPKLPAPNRISEYTTNDPIASPLAGKKDARRDEKPKPSPASRGKAGATTESSRERRKSRVARDVDSIVGSTIEEEDAARSDKPRSATRSVTADKSHAGDESEWAASEADFTELSKRRARGPESKKSKDSKDSREAKEQKEPKETKEFKLHDPVIPKNGIFGHMIDESRKLFGRPEAPKPAPPRGSKIEAWLSETHDPFVDDDMESDVEIPAPLNTKNRAKRAHRREDSHDRATESEPSPDSNPRRKSNRMRRSKGREELSIGERPKSAEDVTISSKDRSKDAPSPANRKKSSDIRQSRPPSKSIPKESENPKKAPEEKPGASDVDTTHHLSESSEVSGSNAPVPLGPKRAFPSTGGHRLSTIASVESTGTNGAKSQANPQPTSSEKPKSTPGQDDADAEERDQFDPNSLPIVSTQLRRRLTTHDDLISVLSTPNRSRSLRSARSIRSSKSQAPTATLPELLAELSADETKYMRELKTLVGGVIPVLLTCVLSRSESAIAAGLFRPSTDPKDEMNFTKPIVDMGVAIERLKTLHKRIPKDNSDALITWAQGAHKVYRDYLRAWRLGFRDVIVNLAPLEEGEEESDARSLDEGMARDENGDVVDGDGEKVDVAYLLKRPLVRLKYLAKTFKGINMLQQSPKGEEVATTYQALVTEARRRAREERARLEDESAASIDTSRARDPVTLGVLPNVTVDRTRRVRARDFFDLSLYHSSGQVIDCRAELLLRDNVSEKGPGGDLLICEIDHADRWLLLPPMELTCVSARNGDSKGEIVVMIRSDPGQDNSWQELLFLRIDEEDVGFEWVQLLGLNPVPPKISRTQSFMDRAKQRQQQQKQRNQVNSSSDAPPSPKAAPNLSDVDVPIGEKATARTARLSLTTKDLSTDPSTVSSSVEESKDSSYSDITRESDYAPAASEVSTKPSTPILHSRDPRGRIAGDDATAGGLKRSKAKRISRYGEGSSPGPSTPKTPTAEKEQNAAPSPSHRFYDDVKRPGETADKSQASKPHKENHPPKTPVREPPAESPRVSSVPSMDLPLIPKLRSGSTSTYVTEPLRSASDEEFDYLNVCDSIESLTKGKGHSRSNSDSSQPEDDEPPPPPPHRSPSSSTVSSHSNTPVLSPTAARLKRRGSSPLKHEYEPSTASDEYSDSDTSTVRHYEMYSESEYSESDSSDDDTEDELASSLPSASTRDLSKPLEQPATSSLSPSHSVSQGGYRSVPSQPSKSSKTIASVFAWSDKGTWESLLPDECSIIVSPGLIEAYKMNLGSTSPRRDERRSSQGQPVVALELTPLVPIRRGTAIDISIRSPPTERSKITWSNNIMFRSRNPDECEVLYSLINDSRINNPTYIALQNARGPFADQPAPLERSTKSGGSFGWPLRRKSYRASSSPRSLADNSESSVGTMSSAFSALKRFGAGSKMFSIARSTVTSRKDGSVRSTSTGSASNPSSMSGIGRIAAAIKGVDGIGLSNAKIRLYYRETQSKWRDMGAARLTIMPASHDPPRPGTAASGRSDTSGPTDAREGSPSASGSASPRRGVESEKRILICGKTRGEVLLDVCLGESAFERVARTGIAVSIREDNGNGGVPKQGGVTNGSSKIYMVQMKSEAEAAYTFGLVGKLKY</sequence>
<dbReference type="InterPro" id="IPR056223">
    <property type="entry name" value="PH_24"/>
</dbReference>
<feature type="region of interest" description="Disordered" evidence="15">
    <location>
        <begin position="879"/>
        <end position="899"/>
    </location>
</feature>
<keyword evidence="8" id="KW-0443">Lipid metabolism</keyword>
<accession>A0A1L9RJ12</accession>
<evidence type="ECO:0000256" key="10">
    <source>
        <dbReference type="ARBA" id="ARBA00023166"/>
    </source>
</evidence>
<dbReference type="STRING" id="1073089.A0A1L9RJ12"/>
<feature type="region of interest" description="Disordered" evidence="15">
    <location>
        <begin position="732"/>
        <end position="752"/>
    </location>
</feature>
<keyword evidence="4 13" id="KW-0812">Transmembrane</keyword>
<dbReference type="GO" id="GO:0005783">
    <property type="term" value="C:endoplasmic reticulum"/>
    <property type="evidence" value="ECO:0007669"/>
    <property type="project" value="TreeGrafter"/>
</dbReference>
<dbReference type="OrthoDB" id="5408934at2759"/>
<feature type="compositionally biased region" description="Acidic residues" evidence="15">
    <location>
        <begin position="1458"/>
        <end position="1473"/>
    </location>
</feature>
<dbReference type="PANTHER" id="PTHR14207">
    <property type="entry name" value="STEROL ISOMERASE"/>
    <property type="match status" value="1"/>
</dbReference>
<feature type="compositionally biased region" description="Basic and acidic residues" evidence="15">
    <location>
        <begin position="1300"/>
        <end position="1315"/>
    </location>
</feature>
<gene>
    <name evidence="18" type="ORF">ASPWEDRAFT_51140</name>
</gene>
<dbReference type="PANTHER" id="PTHR14207:SF0">
    <property type="entry name" value="3-BETA-HYDROXYSTEROID-DELTA(8),DELTA(7)-ISOMERASE"/>
    <property type="match status" value="1"/>
</dbReference>
<feature type="compositionally biased region" description="Polar residues" evidence="15">
    <location>
        <begin position="1434"/>
        <end position="1446"/>
    </location>
</feature>
<evidence type="ECO:0000256" key="5">
    <source>
        <dbReference type="ARBA" id="ARBA00022955"/>
    </source>
</evidence>
<feature type="region of interest" description="Disordered" evidence="15">
    <location>
        <begin position="1170"/>
        <end position="1517"/>
    </location>
</feature>
<feature type="compositionally biased region" description="Basic and acidic residues" evidence="15">
    <location>
        <begin position="554"/>
        <end position="580"/>
    </location>
</feature>
<evidence type="ECO:0000256" key="3">
    <source>
        <dbReference type="ARBA" id="ARBA00022516"/>
    </source>
</evidence>
<feature type="region of interest" description="Disordered" evidence="15">
    <location>
        <begin position="1652"/>
        <end position="1672"/>
    </location>
</feature>
<feature type="compositionally biased region" description="Basic and acidic residues" evidence="15">
    <location>
        <begin position="883"/>
        <end position="896"/>
    </location>
</feature>
<comment type="subcellular location">
    <subcellularLocation>
        <location evidence="1">Membrane</location>
        <topology evidence="1">Multi-pass membrane protein</topology>
    </subcellularLocation>
</comment>
<feature type="compositionally biased region" description="Low complexity" evidence="15">
    <location>
        <begin position="1170"/>
        <end position="1188"/>
    </location>
</feature>
<proteinExistence type="inferred from homology"/>
<evidence type="ECO:0000256" key="6">
    <source>
        <dbReference type="ARBA" id="ARBA00022989"/>
    </source>
</evidence>
<evidence type="ECO:0000256" key="8">
    <source>
        <dbReference type="ARBA" id="ARBA00023098"/>
    </source>
</evidence>
<feature type="compositionally biased region" description="Basic and acidic residues" evidence="15">
    <location>
        <begin position="1189"/>
        <end position="1204"/>
    </location>
</feature>
<feature type="compositionally biased region" description="Low complexity" evidence="15">
    <location>
        <begin position="1815"/>
        <end position="1826"/>
    </location>
</feature>
<feature type="compositionally biased region" description="Basic and acidic residues" evidence="15">
    <location>
        <begin position="411"/>
        <end position="452"/>
    </location>
</feature>
<dbReference type="GO" id="GO:0016126">
    <property type="term" value="P:sterol biosynthetic process"/>
    <property type="evidence" value="ECO:0007669"/>
    <property type="project" value="UniProtKB-KW"/>
</dbReference>
<feature type="compositionally biased region" description="Low complexity" evidence="15">
    <location>
        <begin position="1252"/>
        <end position="1265"/>
    </location>
</feature>
<dbReference type="GO" id="GO:0004769">
    <property type="term" value="F:steroid Delta-isomerase activity"/>
    <property type="evidence" value="ECO:0007669"/>
    <property type="project" value="TreeGrafter"/>
</dbReference>
<dbReference type="Pfam" id="PF24345">
    <property type="entry name" value="PH_24"/>
    <property type="match status" value="1"/>
</dbReference>
<dbReference type="EMBL" id="KV878212">
    <property type="protein sequence ID" value="OJJ34904.1"/>
    <property type="molecule type" value="Genomic_DNA"/>
</dbReference>
<dbReference type="GO" id="GO:0016020">
    <property type="term" value="C:membrane"/>
    <property type="evidence" value="ECO:0007669"/>
    <property type="project" value="UniProtKB-SubCell"/>
</dbReference>
<evidence type="ECO:0000256" key="15">
    <source>
        <dbReference type="SAM" id="MobiDB-lite"/>
    </source>
</evidence>
<feature type="region of interest" description="Disordered" evidence="15">
    <location>
        <begin position="1718"/>
        <end position="1743"/>
    </location>
</feature>
<keyword evidence="6 13" id="KW-1133">Transmembrane helix</keyword>
<evidence type="ECO:0000313" key="19">
    <source>
        <dbReference type="Proteomes" id="UP000184383"/>
    </source>
</evidence>
<feature type="region of interest" description="Disordered" evidence="15">
    <location>
        <begin position="248"/>
        <end position="715"/>
    </location>
</feature>
<dbReference type="InterPro" id="IPR056416">
    <property type="entry name" value="DH_2_fung"/>
</dbReference>
<dbReference type="PROSITE" id="PS51751">
    <property type="entry name" value="EXPERA"/>
    <property type="match status" value="1"/>
</dbReference>
<keyword evidence="7" id="KW-0756">Sterol biosynthesis</keyword>
<keyword evidence="14" id="KW-0175">Coiled coil</keyword>
<keyword evidence="5" id="KW-0752">Steroid biosynthesis</keyword>
<feature type="compositionally biased region" description="Low complexity" evidence="15">
    <location>
        <begin position="734"/>
        <end position="749"/>
    </location>
</feature>
<feature type="coiled-coil region" evidence="14">
    <location>
        <begin position="947"/>
        <end position="974"/>
    </location>
</feature>
<dbReference type="VEuPathDB" id="FungiDB:ASPWEDRAFT_51140"/>
<dbReference type="GO" id="GO:0000247">
    <property type="term" value="F:C-8 sterol isomerase activity"/>
    <property type="evidence" value="ECO:0007669"/>
    <property type="project" value="TreeGrafter"/>
</dbReference>
<keyword evidence="12" id="KW-0413">Isomerase</keyword>
<feature type="compositionally biased region" description="Basic and acidic residues" evidence="15">
    <location>
        <begin position="1222"/>
        <end position="1232"/>
    </location>
</feature>
<evidence type="ECO:0000256" key="2">
    <source>
        <dbReference type="ARBA" id="ARBA00008337"/>
    </source>
</evidence>
<feature type="compositionally biased region" description="Basic and acidic residues" evidence="15">
    <location>
        <begin position="256"/>
        <end position="265"/>
    </location>
</feature>
<keyword evidence="10" id="KW-1207">Sterol metabolism</keyword>
<feature type="compositionally biased region" description="Low complexity" evidence="15">
    <location>
        <begin position="1730"/>
        <end position="1743"/>
    </location>
</feature>
<evidence type="ECO:0000256" key="16">
    <source>
        <dbReference type="SAM" id="Phobius"/>
    </source>
</evidence>
<reference evidence="19" key="1">
    <citation type="journal article" date="2017" name="Genome Biol.">
        <title>Comparative genomics reveals high biological diversity and specific adaptations in the industrially and medically important fungal genus Aspergillus.</title>
        <authorList>
            <person name="de Vries R.P."/>
            <person name="Riley R."/>
            <person name="Wiebenga A."/>
            <person name="Aguilar-Osorio G."/>
            <person name="Amillis S."/>
            <person name="Uchima C.A."/>
            <person name="Anderluh G."/>
            <person name="Asadollahi M."/>
            <person name="Askin M."/>
            <person name="Barry K."/>
            <person name="Battaglia E."/>
            <person name="Bayram O."/>
            <person name="Benocci T."/>
            <person name="Braus-Stromeyer S.A."/>
            <person name="Caldana C."/>
            <person name="Canovas D."/>
            <person name="Cerqueira G.C."/>
            <person name="Chen F."/>
            <person name="Chen W."/>
            <person name="Choi C."/>
            <person name="Clum A."/>
            <person name="Dos Santos R.A."/>
            <person name="Damasio A.R."/>
            <person name="Diallinas G."/>
            <person name="Emri T."/>
            <person name="Fekete E."/>
            <person name="Flipphi M."/>
            <person name="Freyberg S."/>
            <person name="Gallo A."/>
            <person name="Gournas C."/>
            <person name="Habgood R."/>
            <person name="Hainaut M."/>
            <person name="Harispe M.L."/>
            <person name="Henrissat B."/>
            <person name="Hilden K.S."/>
            <person name="Hope R."/>
            <person name="Hossain A."/>
            <person name="Karabika E."/>
            <person name="Karaffa L."/>
            <person name="Karanyi Z."/>
            <person name="Krasevec N."/>
            <person name="Kuo A."/>
            <person name="Kusch H."/>
            <person name="LaButti K."/>
            <person name="Lagendijk E.L."/>
            <person name="Lapidus A."/>
            <person name="Levasseur A."/>
            <person name="Lindquist E."/>
            <person name="Lipzen A."/>
            <person name="Logrieco A.F."/>
            <person name="MacCabe A."/>
            <person name="Maekelae M.R."/>
            <person name="Malavazi I."/>
            <person name="Melin P."/>
            <person name="Meyer V."/>
            <person name="Mielnichuk N."/>
            <person name="Miskei M."/>
            <person name="Molnar A.P."/>
            <person name="Mule G."/>
            <person name="Ngan C.Y."/>
            <person name="Orejas M."/>
            <person name="Orosz E."/>
            <person name="Ouedraogo J.P."/>
            <person name="Overkamp K.M."/>
            <person name="Park H.-S."/>
            <person name="Perrone G."/>
            <person name="Piumi F."/>
            <person name="Punt P.J."/>
            <person name="Ram A.F."/>
            <person name="Ramon A."/>
            <person name="Rauscher S."/>
            <person name="Record E."/>
            <person name="Riano-Pachon D.M."/>
            <person name="Robert V."/>
            <person name="Roehrig J."/>
            <person name="Ruller R."/>
            <person name="Salamov A."/>
            <person name="Salih N.S."/>
            <person name="Samson R.A."/>
            <person name="Sandor E."/>
            <person name="Sanguinetti M."/>
            <person name="Schuetze T."/>
            <person name="Sepcic K."/>
            <person name="Shelest E."/>
            <person name="Sherlock G."/>
            <person name="Sophianopoulou V."/>
            <person name="Squina F.M."/>
            <person name="Sun H."/>
            <person name="Susca A."/>
            <person name="Todd R.B."/>
            <person name="Tsang A."/>
            <person name="Unkles S.E."/>
            <person name="van de Wiele N."/>
            <person name="van Rossen-Uffink D."/>
            <person name="Oliveira J.V."/>
            <person name="Vesth T.C."/>
            <person name="Visser J."/>
            <person name="Yu J.-H."/>
            <person name="Zhou M."/>
            <person name="Andersen M.R."/>
            <person name="Archer D.B."/>
            <person name="Baker S.E."/>
            <person name="Benoit I."/>
            <person name="Brakhage A.A."/>
            <person name="Braus G.H."/>
            <person name="Fischer R."/>
            <person name="Frisvad J.C."/>
            <person name="Goldman G.H."/>
            <person name="Houbraken J."/>
            <person name="Oakley B."/>
            <person name="Pocsi I."/>
            <person name="Scazzocchio C."/>
            <person name="Seiboth B."/>
            <person name="vanKuyk P.A."/>
            <person name="Wortman J."/>
            <person name="Dyer P.S."/>
            <person name="Grigoriev I.V."/>
        </authorList>
    </citation>
    <scope>NUCLEOTIDE SEQUENCE [LARGE SCALE GENOMIC DNA]</scope>
    <source>
        <strain evidence="19">DTO 134E9</strain>
    </source>
</reference>
<feature type="compositionally biased region" description="Basic and acidic residues" evidence="15">
    <location>
        <begin position="324"/>
        <end position="335"/>
    </location>
</feature>
<dbReference type="GO" id="GO:0047750">
    <property type="term" value="F:cholestenol delta-isomerase activity"/>
    <property type="evidence" value="ECO:0007669"/>
    <property type="project" value="InterPro"/>
</dbReference>
<organism evidence="18 19">
    <name type="scientific">Aspergillus wentii DTO 134E9</name>
    <dbReference type="NCBI Taxonomy" id="1073089"/>
    <lineage>
        <taxon>Eukaryota</taxon>
        <taxon>Fungi</taxon>
        <taxon>Dikarya</taxon>
        <taxon>Ascomycota</taxon>
        <taxon>Pezizomycotina</taxon>
        <taxon>Eurotiomycetes</taxon>
        <taxon>Eurotiomycetidae</taxon>
        <taxon>Eurotiales</taxon>
        <taxon>Aspergillaceae</taxon>
        <taxon>Aspergillus</taxon>
        <taxon>Aspergillus subgen. Cremei</taxon>
    </lineage>
</organism>
<evidence type="ECO:0000256" key="9">
    <source>
        <dbReference type="ARBA" id="ARBA00023136"/>
    </source>
</evidence>
<evidence type="ECO:0000256" key="4">
    <source>
        <dbReference type="ARBA" id="ARBA00022692"/>
    </source>
</evidence>
<name>A0A1L9RJ12_ASPWE</name>